<dbReference type="AlphaFoldDB" id="A0A6J6CH06"/>
<dbReference type="FunFam" id="3.20.20.70:FF:000024">
    <property type="entry name" value="Indole-3-glycerol phosphate synthase"/>
    <property type="match status" value="1"/>
</dbReference>
<dbReference type="CDD" id="cd00331">
    <property type="entry name" value="IGPS"/>
    <property type="match status" value="1"/>
</dbReference>
<dbReference type="EMBL" id="CAEZUH010000004">
    <property type="protein sequence ID" value="CAB4586079.1"/>
    <property type="molecule type" value="Genomic_DNA"/>
</dbReference>
<dbReference type="InterPro" id="IPR001468">
    <property type="entry name" value="Indole-3-GlycerolPSynthase_CS"/>
</dbReference>
<dbReference type="Gene3D" id="3.20.20.70">
    <property type="entry name" value="Aldolase class I"/>
    <property type="match status" value="1"/>
</dbReference>
<protein>
    <recommendedName>
        <fullName evidence="3">indole-3-glycerol-phosphate synthase</fullName>
        <ecNumber evidence="3">4.1.1.48</ecNumber>
    </recommendedName>
</protein>
<dbReference type="PROSITE" id="PS00614">
    <property type="entry name" value="IGPS"/>
    <property type="match status" value="1"/>
</dbReference>
<evidence type="ECO:0000256" key="1">
    <source>
        <dbReference type="ARBA" id="ARBA00001633"/>
    </source>
</evidence>
<evidence type="ECO:0000313" key="11">
    <source>
        <dbReference type="EMBL" id="CAB4558907.1"/>
    </source>
</evidence>
<evidence type="ECO:0000256" key="4">
    <source>
        <dbReference type="ARBA" id="ARBA00022605"/>
    </source>
</evidence>
<dbReference type="EC" id="4.1.1.48" evidence="3"/>
<evidence type="ECO:0000256" key="2">
    <source>
        <dbReference type="ARBA" id="ARBA00004696"/>
    </source>
</evidence>
<dbReference type="Pfam" id="PF00218">
    <property type="entry name" value="IGPS"/>
    <property type="match status" value="1"/>
</dbReference>
<dbReference type="GO" id="GO:0000162">
    <property type="term" value="P:L-tryptophan biosynthetic process"/>
    <property type="evidence" value="ECO:0007669"/>
    <property type="project" value="UniProtKB-UniPathway"/>
</dbReference>
<evidence type="ECO:0000256" key="6">
    <source>
        <dbReference type="ARBA" id="ARBA00022822"/>
    </source>
</evidence>
<comment type="catalytic activity">
    <reaction evidence="1">
        <text>1-(2-carboxyphenylamino)-1-deoxy-D-ribulose 5-phosphate + H(+) = (1S,2R)-1-C-(indol-3-yl)glycerol 3-phosphate + CO2 + H2O</text>
        <dbReference type="Rhea" id="RHEA:23476"/>
        <dbReference type="ChEBI" id="CHEBI:15377"/>
        <dbReference type="ChEBI" id="CHEBI:15378"/>
        <dbReference type="ChEBI" id="CHEBI:16526"/>
        <dbReference type="ChEBI" id="CHEBI:58613"/>
        <dbReference type="ChEBI" id="CHEBI:58866"/>
        <dbReference type="EC" id="4.1.1.48"/>
    </reaction>
</comment>
<dbReference type="EMBL" id="CAEZWC010000008">
    <property type="protein sequence ID" value="CAB4641999.1"/>
    <property type="molecule type" value="Genomic_DNA"/>
</dbReference>
<keyword evidence="7" id="KW-0057">Aromatic amino acid biosynthesis</keyword>
<evidence type="ECO:0000313" key="10">
    <source>
        <dbReference type="EMBL" id="CAB4550681.1"/>
    </source>
</evidence>
<dbReference type="EMBL" id="CAEZTE010000013">
    <property type="protein sequence ID" value="CAB4558907.1"/>
    <property type="molecule type" value="Genomic_DNA"/>
</dbReference>
<evidence type="ECO:0000313" key="12">
    <source>
        <dbReference type="EMBL" id="CAB4586079.1"/>
    </source>
</evidence>
<keyword evidence="6" id="KW-0822">Tryptophan biosynthesis</keyword>
<evidence type="ECO:0000256" key="3">
    <source>
        <dbReference type="ARBA" id="ARBA00012362"/>
    </source>
</evidence>
<dbReference type="HAMAP" id="MF_00134_A">
    <property type="entry name" value="IGPS_A"/>
    <property type="match status" value="1"/>
</dbReference>
<dbReference type="InterPro" id="IPR011060">
    <property type="entry name" value="RibuloseP-bd_barrel"/>
</dbReference>
<evidence type="ECO:0000256" key="8">
    <source>
        <dbReference type="ARBA" id="ARBA00023239"/>
    </source>
</evidence>
<dbReference type="PANTHER" id="PTHR22854">
    <property type="entry name" value="TRYPTOPHAN BIOSYNTHESIS PROTEIN"/>
    <property type="match status" value="1"/>
</dbReference>
<dbReference type="EMBL" id="CAEZSW010000029">
    <property type="protein sequence ID" value="CAB4550681.1"/>
    <property type="molecule type" value="Genomic_DNA"/>
</dbReference>
<dbReference type="PANTHER" id="PTHR22854:SF2">
    <property type="entry name" value="INDOLE-3-GLYCEROL-PHOSPHATE SYNTHASE"/>
    <property type="match status" value="1"/>
</dbReference>
<dbReference type="InterPro" id="IPR045186">
    <property type="entry name" value="Indole-3-glycerol_P_synth"/>
</dbReference>
<dbReference type="GO" id="GO:0004640">
    <property type="term" value="F:phosphoribosylanthranilate isomerase activity"/>
    <property type="evidence" value="ECO:0007669"/>
    <property type="project" value="TreeGrafter"/>
</dbReference>
<proteinExistence type="inferred from homology"/>
<sequence length="259" mass="28044">MESNSALSEIIEGVLADVNNRLVPISILEKQLDQAPVLRDAYSALSKKGVSLIAEVKRSSPSKGALATISNPVELANSYQAGGAEIISILTEERRFKGSISDLVSVRSAVSIPVLRKDFIVTEFQVYESRIIGSDLLLLIVAGLSKSQLKDYFQLATGLGMQVLVEVHDLSEVELALEIDSKIIGVNCRNLKTLEIDKTAFDLILPRLPENVLKVAESGISTRDEVVKIESLGADAILVGETLVKSGNPVHTIKELLNR</sequence>
<name>A0A6J6CH06_9ZZZZ</name>
<evidence type="ECO:0000259" key="9">
    <source>
        <dbReference type="Pfam" id="PF00218"/>
    </source>
</evidence>
<dbReference type="InterPro" id="IPR013785">
    <property type="entry name" value="Aldolase_TIM"/>
</dbReference>
<keyword evidence="8" id="KW-0456">Lyase</keyword>
<keyword evidence="4" id="KW-0028">Amino-acid biosynthesis</keyword>
<dbReference type="UniPathway" id="UPA00035">
    <property type="reaction ID" value="UER00043"/>
</dbReference>
<dbReference type="NCBIfam" id="NF001377">
    <property type="entry name" value="PRK00278.2-4"/>
    <property type="match status" value="1"/>
</dbReference>
<evidence type="ECO:0000256" key="7">
    <source>
        <dbReference type="ARBA" id="ARBA00023141"/>
    </source>
</evidence>
<organism evidence="10">
    <name type="scientific">freshwater metagenome</name>
    <dbReference type="NCBI Taxonomy" id="449393"/>
    <lineage>
        <taxon>unclassified sequences</taxon>
        <taxon>metagenomes</taxon>
        <taxon>ecological metagenomes</taxon>
    </lineage>
</organism>
<dbReference type="SUPFAM" id="SSF51366">
    <property type="entry name" value="Ribulose-phoshate binding barrel"/>
    <property type="match status" value="1"/>
</dbReference>
<keyword evidence="5" id="KW-0210">Decarboxylase</keyword>
<evidence type="ECO:0000313" key="13">
    <source>
        <dbReference type="EMBL" id="CAB4641999.1"/>
    </source>
</evidence>
<gene>
    <name evidence="10" type="ORF">UFOPK1508_00396</name>
    <name evidence="11" type="ORF">UFOPK1599_00410</name>
    <name evidence="12" type="ORF">UFOPK1798_00118</name>
    <name evidence="13" type="ORF">UFOPK2179_00206</name>
</gene>
<feature type="domain" description="Indole-3-glycerol phosphate synthase" evidence="9">
    <location>
        <begin position="8"/>
        <end position="256"/>
    </location>
</feature>
<evidence type="ECO:0000256" key="5">
    <source>
        <dbReference type="ARBA" id="ARBA00022793"/>
    </source>
</evidence>
<accession>A0A6J6CH06</accession>
<reference evidence="10" key="1">
    <citation type="submission" date="2020-05" db="EMBL/GenBank/DDBJ databases">
        <authorList>
            <person name="Chiriac C."/>
            <person name="Salcher M."/>
            <person name="Ghai R."/>
            <person name="Kavagutti S V."/>
        </authorList>
    </citation>
    <scope>NUCLEOTIDE SEQUENCE</scope>
</reference>
<dbReference type="InterPro" id="IPR013798">
    <property type="entry name" value="Indole-3-glycerol_P_synth_dom"/>
</dbReference>
<comment type="pathway">
    <text evidence="2">Amino-acid biosynthesis; L-tryptophan biosynthesis; L-tryptophan from chorismate: step 4/5.</text>
</comment>
<dbReference type="HAMAP" id="MF_00134_B">
    <property type="entry name" value="IGPS_B"/>
    <property type="match status" value="1"/>
</dbReference>
<dbReference type="GO" id="GO:0004425">
    <property type="term" value="F:indole-3-glycerol-phosphate synthase activity"/>
    <property type="evidence" value="ECO:0007669"/>
    <property type="project" value="UniProtKB-EC"/>
</dbReference>